<evidence type="ECO:0000313" key="5">
    <source>
        <dbReference type="Proteomes" id="UP000292052"/>
    </source>
</evidence>
<keyword evidence="5" id="KW-1185">Reference proteome</keyword>
<comment type="similarity">
    <text evidence="3">Belongs to the TO family.</text>
</comment>
<protein>
    <submittedName>
        <fullName evidence="4">JHBP domain containing protein</fullName>
    </submittedName>
</protein>
<dbReference type="GO" id="GO:0005615">
    <property type="term" value="C:extracellular space"/>
    <property type="evidence" value="ECO:0007669"/>
    <property type="project" value="TreeGrafter"/>
</dbReference>
<reference evidence="4 5" key="1">
    <citation type="submission" date="2017-03" db="EMBL/GenBank/DDBJ databases">
        <title>Genome of the blue death feigning beetle - Asbolus verrucosus.</title>
        <authorList>
            <person name="Rider S.D."/>
        </authorList>
    </citation>
    <scope>NUCLEOTIDE SEQUENCE [LARGE SCALE GENOMIC DNA]</scope>
    <source>
        <strain evidence="4">Butters</strain>
        <tissue evidence="4">Head and leg muscle</tissue>
    </source>
</reference>
<dbReference type="InterPro" id="IPR010562">
    <property type="entry name" value="Haemolymph_juvenile_hormone-bd"/>
</dbReference>
<dbReference type="SMART" id="SM00700">
    <property type="entry name" value="JHBP"/>
    <property type="match status" value="1"/>
</dbReference>
<accession>A0A482VEK8</accession>
<organism evidence="4 5">
    <name type="scientific">Asbolus verrucosus</name>
    <name type="common">Desert ironclad beetle</name>
    <dbReference type="NCBI Taxonomy" id="1661398"/>
    <lineage>
        <taxon>Eukaryota</taxon>
        <taxon>Metazoa</taxon>
        <taxon>Ecdysozoa</taxon>
        <taxon>Arthropoda</taxon>
        <taxon>Hexapoda</taxon>
        <taxon>Insecta</taxon>
        <taxon>Pterygota</taxon>
        <taxon>Neoptera</taxon>
        <taxon>Endopterygota</taxon>
        <taxon>Coleoptera</taxon>
        <taxon>Polyphaga</taxon>
        <taxon>Cucujiformia</taxon>
        <taxon>Tenebrionidae</taxon>
        <taxon>Pimeliinae</taxon>
        <taxon>Asbolus</taxon>
    </lineage>
</organism>
<evidence type="ECO:0000256" key="3">
    <source>
        <dbReference type="ARBA" id="ARBA00060902"/>
    </source>
</evidence>
<dbReference type="GO" id="GO:0007623">
    <property type="term" value="P:circadian rhythm"/>
    <property type="evidence" value="ECO:0007669"/>
    <property type="project" value="UniProtKB-ARBA"/>
</dbReference>
<name>A0A482VEK8_ASBVE</name>
<keyword evidence="2" id="KW-0090">Biological rhythms</keyword>
<dbReference type="OrthoDB" id="6777063at2759"/>
<dbReference type="FunFam" id="3.15.10.30:FF:000001">
    <property type="entry name" value="Takeout-like protein 1"/>
    <property type="match status" value="1"/>
</dbReference>
<gene>
    <name evidence="4" type="ORF">BDFB_009468</name>
</gene>
<evidence type="ECO:0000256" key="2">
    <source>
        <dbReference type="ARBA" id="ARBA00023108"/>
    </source>
</evidence>
<evidence type="ECO:0000313" key="4">
    <source>
        <dbReference type="EMBL" id="RZB54431.1"/>
    </source>
</evidence>
<sequence length="366" mass="41451">MKVSGFTKSSCSDVQMDLESNTLKMECFVPEVKMEFEYNINGKILLLPVYGTGPGSIILDRVKYTLSFTLEEYEKKGKKHFKVVDNKFVMDPELIRFNLENLFDGDKTLGDNINTVINENWQEIFADVRSSYQEALGQIFAEGFQKCDRKQNDFDDCLTKAIDVSVKQLKKPIKEYGLPNLEPLEIPSLTIGAGTGPVAVQQNYKNMKLSGFTSSVCSKIVMDFEKKKMTLPCVFPQFKMDFDYELNGKILLMPISGRGPGSFVLDDLKYDISFDFEEYEKKGAKHYKVVSSKLVMEPKRLTIKLENLFDGNAALGANINKVMNENWQEIFADVKASYEEAFAQITASIFNNLLAKVPIADIFGNE</sequence>
<dbReference type="PANTHER" id="PTHR11008:SF32">
    <property type="entry name" value="CIRCADIAN CLOCK-CONTROLLED PROTEIN DAYWAKE-RELATED"/>
    <property type="match status" value="1"/>
</dbReference>
<keyword evidence="1" id="KW-0732">Signal</keyword>
<dbReference type="Gene3D" id="3.15.10.30">
    <property type="entry name" value="Haemolymph juvenile hormone binding protein"/>
    <property type="match status" value="2"/>
</dbReference>
<dbReference type="Proteomes" id="UP000292052">
    <property type="component" value="Unassembled WGS sequence"/>
</dbReference>
<proteinExistence type="inferred from homology"/>
<comment type="caution">
    <text evidence="4">The sequence shown here is derived from an EMBL/GenBank/DDBJ whole genome shotgun (WGS) entry which is preliminary data.</text>
</comment>
<evidence type="ECO:0000256" key="1">
    <source>
        <dbReference type="ARBA" id="ARBA00022729"/>
    </source>
</evidence>
<dbReference type="AlphaFoldDB" id="A0A482VEK8"/>
<dbReference type="EMBL" id="QDEB01110637">
    <property type="protein sequence ID" value="RZB54431.1"/>
    <property type="molecule type" value="Genomic_DNA"/>
</dbReference>
<dbReference type="PANTHER" id="PTHR11008">
    <property type="entry name" value="PROTEIN TAKEOUT-LIKE PROTEIN"/>
    <property type="match status" value="1"/>
</dbReference>
<dbReference type="Pfam" id="PF06585">
    <property type="entry name" value="JHBP"/>
    <property type="match status" value="2"/>
</dbReference>
<dbReference type="InterPro" id="IPR038606">
    <property type="entry name" value="To_sf"/>
</dbReference>